<evidence type="ECO:0000256" key="6">
    <source>
        <dbReference type="ARBA" id="ARBA00022723"/>
    </source>
</evidence>
<dbReference type="Proteomes" id="UP001198163">
    <property type="component" value="Unassembled WGS sequence"/>
</dbReference>
<keyword evidence="7" id="KW-0547">Nucleotide-binding</keyword>
<dbReference type="GO" id="GO:0046872">
    <property type="term" value="F:metal ion binding"/>
    <property type="evidence" value="ECO:0007669"/>
    <property type="project" value="UniProtKB-KW"/>
</dbReference>
<dbReference type="GO" id="GO:0002949">
    <property type="term" value="P:tRNA threonylcarbamoyladenosine modification"/>
    <property type="evidence" value="ECO:0007669"/>
    <property type="project" value="InterPro"/>
</dbReference>
<accession>A0AAE3EI49</accession>
<evidence type="ECO:0000313" key="12">
    <source>
        <dbReference type="Proteomes" id="UP001198163"/>
    </source>
</evidence>
<keyword evidence="9" id="KW-0460">Magnesium</keyword>
<evidence type="ECO:0000256" key="2">
    <source>
        <dbReference type="ARBA" id="ARBA00007599"/>
    </source>
</evidence>
<dbReference type="NCBIfam" id="TIGR00150">
    <property type="entry name" value="T6A_YjeE"/>
    <property type="match status" value="1"/>
</dbReference>
<evidence type="ECO:0000256" key="5">
    <source>
        <dbReference type="ARBA" id="ARBA00022694"/>
    </source>
</evidence>
<evidence type="ECO:0000256" key="8">
    <source>
        <dbReference type="ARBA" id="ARBA00022840"/>
    </source>
</evidence>
<evidence type="ECO:0000313" key="11">
    <source>
        <dbReference type="EMBL" id="MCD1654877.1"/>
    </source>
</evidence>
<sequence length="143" mass="15950">MILESHSREETLKIGFEIGKRLQKGDVIALQGTLAAGKTTLTQGIALGMGIDEQITSPTFTLISEYPNRIPLYHMDAYRLDSVQDFLDLGVEELLWGDGACVVEWSEKVMEAMPKNAIVIRLSVDQSGVHRIESENWPWGDAF</sequence>
<dbReference type="PANTHER" id="PTHR33540">
    <property type="entry name" value="TRNA THREONYLCARBAMOYLADENOSINE BIOSYNTHESIS PROTEIN TSAE"/>
    <property type="match status" value="1"/>
</dbReference>
<gene>
    <name evidence="11" type="primary">tsaE</name>
    <name evidence="11" type="ORF">K7J14_09195</name>
</gene>
<dbReference type="PANTHER" id="PTHR33540:SF2">
    <property type="entry name" value="TRNA THREONYLCARBAMOYLADENOSINE BIOSYNTHESIS PROTEIN TSAE"/>
    <property type="match status" value="1"/>
</dbReference>
<dbReference type="Pfam" id="PF02367">
    <property type="entry name" value="TsaE"/>
    <property type="match status" value="1"/>
</dbReference>
<proteinExistence type="inferred from homology"/>
<protein>
    <recommendedName>
        <fullName evidence="3">tRNA threonylcarbamoyladenosine biosynthesis protein TsaE</fullName>
    </recommendedName>
    <alternativeName>
        <fullName evidence="10">t(6)A37 threonylcarbamoyladenosine biosynthesis protein TsaE</fullName>
    </alternativeName>
</protein>
<comment type="caution">
    <text evidence="11">The sequence shown here is derived from an EMBL/GenBank/DDBJ whole genome shotgun (WGS) entry which is preliminary data.</text>
</comment>
<dbReference type="GO" id="GO:0005524">
    <property type="term" value="F:ATP binding"/>
    <property type="evidence" value="ECO:0007669"/>
    <property type="project" value="UniProtKB-KW"/>
</dbReference>
<comment type="subcellular location">
    <subcellularLocation>
        <location evidence="1">Cytoplasm</location>
    </subcellularLocation>
</comment>
<comment type="similarity">
    <text evidence="2">Belongs to the TsaE family.</text>
</comment>
<name>A0AAE3EI49_9SPIR</name>
<keyword evidence="12" id="KW-1185">Reference proteome</keyword>
<evidence type="ECO:0000256" key="9">
    <source>
        <dbReference type="ARBA" id="ARBA00022842"/>
    </source>
</evidence>
<dbReference type="SUPFAM" id="SSF52540">
    <property type="entry name" value="P-loop containing nucleoside triphosphate hydrolases"/>
    <property type="match status" value="1"/>
</dbReference>
<evidence type="ECO:0000256" key="10">
    <source>
        <dbReference type="ARBA" id="ARBA00032441"/>
    </source>
</evidence>
<dbReference type="EMBL" id="JAINWA010000003">
    <property type="protein sequence ID" value="MCD1654877.1"/>
    <property type="molecule type" value="Genomic_DNA"/>
</dbReference>
<evidence type="ECO:0000256" key="4">
    <source>
        <dbReference type="ARBA" id="ARBA00022490"/>
    </source>
</evidence>
<evidence type="ECO:0000256" key="3">
    <source>
        <dbReference type="ARBA" id="ARBA00019010"/>
    </source>
</evidence>
<dbReference type="InterPro" id="IPR027417">
    <property type="entry name" value="P-loop_NTPase"/>
</dbReference>
<dbReference type="AlphaFoldDB" id="A0AAE3EI49"/>
<dbReference type="RefSeq" id="WP_230755508.1">
    <property type="nucleotide sequence ID" value="NZ_JAINWA010000003.1"/>
</dbReference>
<keyword evidence="5" id="KW-0819">tRNA processing</keyword>
<evidence type="ECO:0000256" key="7">
    <source>
        <dbReference type="ARBA" id="ARBA00022741"/>
    </source>
</evidence>
<dbReference type="GO" id="GO:0005737">
    <property type="term" value="C:cytoplasm"/>
    <property type="evidence" value="ECO:0007669"/>
    <property type="project" value="UniProtKB-SubCell"/>
</dbReference>
<keyword evidence="6" id="KW-0479">Metal-binding</keyword>
<evidence type="ECO:0000256" key="1">
    <source>
        <dbReference type="ARBA" id="ARBA00004496"/>
    </source>
</evidence>
<reference evidence="11" key="1">
    <citation type="submission" date="2021-08" db="EMBL/GenBank/DDBJ databases">
        <title>Comparative analyses of Brucepasteria parasyntrophica and Teretinema zuelzerae.</title>
        <authorList>
            <person name="Song Y."/>
            <person name="Brune A."/>
        </authorList>
    </citation>
    <scope>NUCLEOTIDE SEQUENCE</scope>
    <source>
        <strain evidence="11">DSM 1903</strain>
    </source>
</reference>
<dbReference type="InterPro" id="IPR003442">
    <property type="entry name" value="T6A_TsaE"/>
</dbReference>
<keyword evidence="8" id="KW-0067">ATP-binding</keyword>
<keyword evidence="4" id="KW-0963">Cytoplasm</keyword>
<dbReference type="Gene3D" id="3.40.50.300">
    <property type="entry name" value="P-loop containing nucleotide triphosphate hydrolases"/>
    <property type="match status" value="1"/>
</dbReference>
<organism evidence="11 12">
    <name type="scientific">Teretinema zuelzerae</name>
    <dbReference type="NCBI Taxonomy" id="156"/>
    <lineage>
        <taxon>Bacteria</taxon>
        <taxon>Pseudomonadati</taxon>
        <taxon>Spirochaetota</taxon>
        <taxon>Spirochaetia</taxon>
        <taxon>Spirochaetales</taxon>
        <taxon>Treponemataceae</taxon>
        <taxon>Teretinema</taxon>
    </lineage>
</organism>